<dbReference type="AlphaFoldDB" id="A0A9N9NFW7"/>
<dbReference type="Proteomes" id="UP000789405">
    <property type="component" value="Unassembled WGS sequence"/>
</dbReference>
<sequence>MDKIFSDLKNKFILVYLDNITIYSKTFEEHLEYLKELAFLGHIISENGIAPDLSKIDKVQNYPVPSNLTELQRFIDILKEKLTTAPILQYPDFENLFILFTDTSYQGLCAILAQKNGNNNEHVIVYASRSLNFAEINYSPTEIECLAAVWGMKYFRPYIYMKPFDLITDHSALR</sequence>
<dbReference type="InterPro" id="IPR043128">
    <property type="entry name" value="Rev_trsase/Diguanyl_cyclase"/>
</dbReference>
<evidence type="ECO:0000259" key="1">
    <source>
        <dbReference type="Pfam" id="PF17919"/>
    </source>
</evidence>
<feature type="domain" description="Reverse transcriptase/retrotransposon-derived protein RNase H-like" evidence="1">
    <location>
        <begin position="72"/>
        <end position="165"/>
    </location>
</feature>
<dbReference type="InterPro" id="IPR043502">
    <property type="entry name" value="DNA/RNA_pol_sf"/>
</dbReference>
<feature type="non-terminal residue" evidence="2">
    <location>
        <position position="1"/>
    </location>
</feature>
<comment type="caution">
    <text evidence="2">The sequence shown here is derived from an EMBL/GenBank/DDBJ whole genome shotgun (WGS) entry which is preliminary data.</text>
</comment>
<dbReference type="InterPro" id="IPR051320">
    <property type="entry name" value="Viral_Replic_Matur_Polypro"/>
</dbReference>
<dbReference type="Gene3D" id="3.30.70.270">
    <property type="match status" value="1"/>
</dbReference>
<dbReference type="EMBL" id="CAJVPY010011682">
    <property type="protein sequence ID" value="CAG8728993.1"/>
    <property type="molecule type" value="Genomic_DNA"/>
</dbReference>
<dbReference type="FunFam" id="3.10.20.370:FF:000001">
    <property type="entry name" value="Retrovirus-related Pol polyprotein from transposon 17.6-like protein"/>
    <property type="match status" value="1"/>
</dbReference>
<accession>A0A9N9NFW7</accession>
<dbReference type="OrthoDB" id="5593162at2759"/>
<dbReference type="PANTHER" id="PTHR33064">
    <property type="entry name" value="POL PROTEIN"/>
    <property type="match status" value="1"/>
</dbReference>
<gene>
    <name evidence="2" type="ORF">DERYTH_LOCUS14956</name>
</gene>
<reference evidence="2" key="1">
    <citation type="submission" date="2021-06" db="EMBL/GenBank/DDBJ databases">
        <authorList>
            <person name="Kallberg Y."/>
            <person name="Tangrot J."/>
            <person name="Rosling A."/>
        </authorList>
    </citation>
    <scope>NUCLEOTIDE SEQUENCE</scope>
    <source>
        <strain evidence="2">MA453B</strain>
    </source>
</reference>
<keyword evidence="3" id="KW-1185">Reference proteome</keyword>
<protein>
    <submittedName>
        <fullName evidence="2">19731_t:CDS:1</fullName>
    </submittedName>
</protein>
<proteinExistence type="predicted"/>
<organism evidence="2 3">
    <name type="scientific">Dentiscutata erythropus</name>
    <dbReference type="NCBI Taxonomy" id="1348616"/>
    <lineage>
        <taxon>Eukaryota</taxon>
        <taxon>Fungi</taxon>
        <taxon>Fungi incertae sedis</taxon>
        <taxon>Mucoromycota</taxon>
        <taxon>Glomeromycotina</taxon>
        <taxon>Glomeromycetes</taxon>
        <taxon>Diversisporales</taxon>
        <taxon>Gigasporaceae</taxon>
        <taxon>Dentiscutata</taxon>
    </lineage>
</organism>
<dbReference type="PANTHER" id="PTHR33064:SF37">
    <property type="entry name" value="RIBONUCLEASE H"/>
    <property type="match status" value="1"/>
</dbReference>
<dbReference type="CDD" id="cd09274">
    <property type="entry name" value="RNase_HI_RT_Ty3"/>
    <property type="match status" value="1"/>
</dbReference>
<dbReference type="InterPro" id="IPR041577">
    <property type="entry name" value="RT_RNaseH_2"/>
</dbReference>
<evidence type="ECO:0000313" key="3">
    <source>
        <dbReference type="Proteomes" id="UP000789405"/>
    </source>
</evidence>
<dbReference type="Gene3D" id="3.10.20.370">
    <property type="match status" value="1"/>
</dbReference>
<name>A0A9N9NFW7_9GLOM</name>
<dbReference type="Pfam" id="PF17919">
    <property type="entry name" value="RT_RNaseH_2"/>
    <property type="match status" value="1"/>
</dbReference>
<evidence type="ECO:0000313" key="2">
    <source>
        <dbReference type="EMBL" id="CAG8728993.1"/>
    </source>
</evidence>
<dbReference type="SUPFAM" id="SSF56672">
    <property type="entry name" value="DNA/RNA polymerases"/>
    <property type="match status" value="1"/>
</dbReference>